<protein>
    <submittedName>
        <fullName evidence="1">Phosphonate transport system substrate-binding protein</fullName>
    </submittedName>
</protein>
<evidence type="ECO:0000313" key="1">
    <source>
        <dbReference type="EMBL" id="RPE72674.1"/>
    </source>
</evidence>
<organism evidence="1 2">
    <name type="scientific">Tibeticola sediminis</name>
    <dbReference type="NCBI Taxonomy" id="1917811"/>
    <lineage>
        <taxon>Bacteria</taxon>
        <taxon>Pseudomonadati</taxon>
        <taxon>Pseudomonadota</taxon>
        <taxon>Betaproteobacteria</taxon>
        <taxon>Burkholderiales</taxon>
        <taxon>Comamonadaceae</taxon>
        <taxon>Tibeticola</taxon>
    </lineage>
</organism>
<dbReference type="SUPFAM" id="SSF53850">
    <property type="entry name" value="Periplasmic binding protein-like II"/>
    <property type="match status" value="1"/>
</dbReference>
<dbReference type="AlphaFoldDB" id="A0A3N4VI99"/>
<dbReference type="Gene3D" id="3.40.190.10">
    <property type="entry name" value="Periplasmic binding protein-like II"/>
    <property type="match status" value="2"/>
</dbReference>
<dbReference type="RefSeq" id="WP_124219826.1">
    <property type="nucleotide sequence ID" value="NZ_RKQL01000001.1"/>
</dbReference>
<dbReference type="Pfam" id="PF12974">
    <property type="entry name" value="Phosphonate-bd"/>
    <property type="match status" value="1"/>
</dbReference>
<proteinExistence type="predicted"/>
<dbReference type="EMBL" id="RKQL01000001">
    <property type="protein sequence ID" value="RPE72674.1"/>
    <property type="molecule type" value="Genomic_DNA"/>
</dbReference>
<reference evidence="1 2" key="1">
    <citation type="submission" date="2018-11" db="EMBL/GenBank/DDBJ databases">
        <title>Genomic Encyclopedia of Type Strains, Phase IV (KMG-IV): sequencing the most valuable type-strain genomes for metagenomic binning, comparative biology and taxonomic classification.</title>
        <authorList>
            <person name="Goeker M."/>
        </authorList>
    </citation>
    <scope>NUCLEOTIDE SEQUENCE [LARGE SCALE GENOMIC DNA]</scope>
    <source>
        <strain evidence="1 2">DSM 101684</strain>
    </source>
</reference>
<keyword evidence="2" id="KW-1185">Reference proteome</keyword>
<name>A0A3N4VI99_9BURK</name>
<comment type="caution">
    <text evidence="1">The sequence shown here is derived from an EMBL/GenBank/DDBJ whole genome shotgun (WGS) entry which is preliminary data.</text>
</comment>
<accession>A0A3N4VI99</accession>
<dbReference type="Proteomes" id="UP000272193">
    <property type="component" value="Unassembled WGS sequence"/>
</dbReference>
<dbReference type="OrthoDB" id="34246at2"/>
<gene>
    <name evidence="1" type="ORF">EDC62_0376</name>
</gene>
<sequence length="249" mass="27166">MTLNFMIAPDFAPDRFAGWHMLNTVLQRRSGLGLHLLTPAGAREQAELLAEGKADIVYANPFDAADMIRSQGFIPFARPAQRYDEMVIASGASSGINRVEDLKPGCRIALTDNRDVKLIGLRLLEPADLTDAQIQWIDVDSYQAAARLAIKGEVEAAFFLADAYASLTRISRSQLQVLVESAIHDISHVLLAHPRLAAEVPRIAEALLSIGSQPGDADVLDALGLPAGFERMSQEQAEFMIDLMDTLLD</sequence>
<evidence type="ECO:0000313" key="2">
    <source>
        <dbReference type="Proteomes" id="UP000272193"/>
    </source>
</evidence>